<keyword evidence="6" id="KW-1185">Reference proteome</keyword>
<feature type="compositionally biased region" description="Low complexity" evidence="3">
    <location>
        <begin position="1168"/>
        <end position="1191"/>
    </location>
</feature>
<dbReference type="SMART" id="SM00322">
    <property type="entry name" value="KH"/>
    <property type="match status" value="4"/>
</dbReference>
<feature type="compositionally biased region" description="Low complexity" evidence="3">
    <location>
        <begin position="61"/>
        <end position="73"/>
    </location>
</feature>
<feature type="compositionally biased region" description="Low complexity" evidence="3">
    <location>
        <begin position="1143"/>
        <end position="1161"/>
    </location>
</feature>
<feature type="compositionally biased region" description="Low complexity" evidence="3">
    <location>
        <begin position="1392"/>
        <end position="1411"/>
    </location>
</feature>
<feature type="region of interest" description="Disordered" evidence="3">
    <location>
        <begin position="948"/>
        <end position="989"/>
    </location>
</feature>
<reference evidence="5" key="1">
    <citation type="journal article" date="2020" name="Fungal Divers.">
        <title>Resolving the Mortierellaceae phylogeny through synthesis of multi-gene phylogenetics and phylogenomics.</title>
        <authorList>
            <person name="Vandepol N."/>
            <person name="Liber J."/>
            <person name="Desiro A."/>
            <person name="Na H."/>
            <person name="Kennedy M."/>
            <person name="Barry K."/>
            <person name="Grigoriev I.V."/>
            <person name="Miller A.N."/>
            <person name="O'Donnell K."/>
            <person name="Stajich J.E."/>
            <person name="Bonito G."/>
        </authorList>
    </citation>
    <scope>NUCLEOTIDE SEQUENCE</scope>
    <source>
        <strain evidence="5">KOD948</strain>
    </source>
</reference>
<feature type="compositionally biased region" description="Low complexity" evidence="3">
    <location>
        <begin position="723"/>
        <end position="743"/>
    </location>
</feature>
<feature type="region of interest" description="Disordered" evidence="3">
    <location>
        <begin position="720"/>
        <end position="777"/>
    </location>
</feature>
<dbReference type="PANTHER" id="PTHR10627">
    <property type="entry name" value="SCP160"/>
    <property type="match status" value="1"/>
</dbReference>
<comment type="caution">
    <text evidence="5">The sequence shown here is derived from an EMBL/GenBank/DDBJ whole genome shotgun (WGS) entry which is preliminary data.</text>
</comment>
<feature type="region of interest" description="Disordered" evidence="3">
    <location>
        <begin position="1464"/>
        <end position="1485"/>
    </location>
</feature>
<evidence type="ECO:0000313" key="6">
    <source>
        <dbReference type="Proteomes" id="UP000726737"/>
    </source>
</evidence>
<feature type="domain" description="K Homology" evidence="4">
    <location>
        <begin position="602"/>
        <end position="670"/>
    </location>
</feature>
<dbReference type="EMBL" id="JAAAJA010000900">
    <property type="protein sequence ID" value="KAG0248904.1"/>
    <property type="molecule type" value="Genomic_DNA"/>
</dbReference>
<feature type="compositionally biased region" description="Low complexity" evidence="3">
    <location>
        <begin position="1256"/>
        <end position="1279"/>
    </location>
</feature>
<proteinExistence type="predicted"/>
<dbReference type="CDD" id="cd22453">
    <property type="entry name" value="KH-I_MUG60_like"/>
    <property type="match status" value="1"/>
</dbReference>
<dbReference type="InterPro" id="IPR036612">
    <property type="entry name" value="KH_dom_type_1_sf"/>
</dbReference>
<dbReference type="CDD" id="cd00105">
    <property type="entry name" value="KH-I"/>
    <property type="match status" value="1"/>
</dbReference>
<feature type="domain" description="K Homology" evidence="4">
    <location>
        <begin position="517"/>
        <end position="597"/>
    </location>
</feature>
<gene>
    <name evidence="5" type="ORF">BG011_009799</name>
</gene>
<evidence type="ECO:0000256" key="1">
    <source>
        <dbReference type="ARBA" id="ARBA00022737"/>
    </source>
</evidence>
<protein>
    <recommendedName>
        <fullName evidence="4">K Homology domain-containing protein</fullName>
    </recommendedName>
</protein>
<evidence type="ECO:0000259" key="4">
    <source>
        <dbReference type="SMART" id="SM00322"/>
    </source>
</evidence>
<dbReference type="OrthoDB" id="271862at2759"/>
<feature type="compositionally biased region" description="Low complexity" evidence="3">
    <location>
        <begin position="1"/>
        <end position="18"/>
    </location>
</feature>
<dbReference type="Pfam" id="PF24563">
    <property type="entry name" value="KH_Mug60-KHD4"/>
    <property type="match status" value="1"/>
</dbReference>
<dbReference type="SUPFAM" id="SSF54791">
    <property type="entry name" value="Eukaryotic type KH-domain (KH-domain type I)"/>
    <property type="match status" value="4"/>
</dbReference>
<name>A0A9P6TVG0_9FUNG</name>
<keyword evidence="2" id="KW-0694">RNA-binding</keyword>
<keyword evidence="1" id="KW-0677">Repeat</keyword>
<dbReference type="InterPro" id="IPR004087">
    <property type="entry name" value="KH_dom"/>
</dbReference>
<feature type="compositionally biased region" description="Polar residues" evidence="3">
    <location>
        <begin position="1337"/>
        <end position="1362"/>
    </location>
</feature>
<feature type="region of interest" description="Disordered" evidence="3">
    <location>
        <begin position="1054"/>
        <end position="1220"/>
    </location>
</feature>
<feature type="compositionally biased region" description="Polar residues" evidence="3">
    <location>
        <begin position="951"/>
        <end position="964"/>
    </location>
</feature>
<dbReference type="GO" id="GO:0003729">
    <property type="term" value="F:mRNA binding"/>
    <property type="evidence" value="ECO:0007669"/>
    <property type="project" value="TreeGrafter"/>
</dbReference>
<evidence type="ECO:0000256" key="2">
    <source>
        <dbReference type="PROSITE-ProRule" id="PRU00117"/>
    </source>
</evidence>
<feature type="region of interest" description="Disordered" evidence="3">
    <location>
        <begin position="1322"/>
        <end position="1367"/>
    </location>
</feature>
<dbReference type="Pfam" id="PF00013">
    <property type="entry name" value="KH_1"/>
    <property type="match status" value="2"/>
</dbReference>
<feature type="domain" description="K Homology" evidence="4">
    <location>
        <begin position="449"/>
        <end position="512"/>
    </location>
</feature>
<feature type="compositionally biased region" description="Basic and acidic residues" evidence="3">
    <location>
        <begin position="1322"/>
        <end position="1332"/>
    </location>
</feature>
<sequence>MEARGSLLRSSPLKPRLSIPVSKTLIFTSSGNTDRPDPTQEQLMAPDPQQPGTESEPAPGPSSRDFPSSSQSSVTPQANTADVHKLDADTQTERLQHLKSEKPSTYSADTLNEVALQHPPSKEIISLSDPSESLTLPAPFKPTFTILPQFKVAITHISEVTQAAISVLSSPIDAQSAKGTSPTAFARQEMAELQVTGTWESVEAARVQLLVAIDTLQPDIVSDQLEVDLKLQNMIGGRKRQDLQELMARTRTSIYLASPFVLTRNQRGSPADRQHNNIYITGKVSNVAMAKETLNRAYHRAQSGSMPFTRSVDISTCKLDWMVLNHREKLRSIMIDNASFIAFPPLGGTHPTIYVFGESSVNVERTIRTVMQLSCHFQIGSISLRDVSLCVHIPHAPSFLDNICKMVSKHSGAEVAYRNHGFQMYGNEIQTTVAMKILMEIDFVKSLPYEFKFSVELANEHREFISGKKNGKINRIMKATGARIKFDYCNDYNFYVDLSSTIAAKAMEALVLLQEELPAEISFFVPETYHKRIIGVGGKNIQRIMKKYGVYVKFSNSEEFATLGGYFDNLDNVVARTPSKNAGNLENLKQAVMELVNPKDKDFIRHRLVIPKERHLSLLSDHATVLREIHEATNATILFPERETGSDIVTISGPESLIQQATAMLLSMVEEQFMFPVPYSDAMDRVLASQEFKTEIIDRMKQDWNMTLTPPAIRHMQSLEVEGSNSTSAPSSPSSSGRPASGANEAKELAVTSRDADVNRRDEPSQIASSTNGADGMQTRKTHADYVFIFEYKRNNEDYLQNALELLVQYLARHHVKAKEGNLQIPRLRSDSFGDTFGSLRKRVPLALDTNDLQAQASTEYALFDHAGGAFDSMANNSGAISSGSLATADIRSIFSQSNAPVLPALDTSPARWSDHSRPLSAFQGSPSSPYGANVVVHGQSFGLGSVPAMNKSTSSPTSFNQGSLPADPWAPPSKHQQRASHSSGNYLGPIGELRSASAGSSNVSLSGAYGSGAHGNGSYSPTTYSQLSYGSGHIPDGAYNKAPGFPTSASMTSGFRFSESDSPVHGPSNSIGHFGNLMSHQNSPPHASPQRQHAGASGLGGSMQYQDEKLSRATFGPGYGPSLNSGSGRSSFQQDTPYYKAQQHQSHSQTVHSHQSFSSQPYTSHPSYQQGLQYQQQRQRHSSQNSAASHHTMGLGHIGSGPGSAGGSVNSDEISVEDEGEEFFDNMTRISNNPTMIFPQHKSLQQGYAGGPISGYEGYSSRNSSSSSLLNRRGSAGSTQSVNLQQHLFSQKSMDVSSHLSSGGLDSFGPGSLVGAMEKHSIGHHHQENDLRVGGTRSTPGRMTQGRQSVGMSGHGNNSIPGLSAGSRFEESRGFFSNGFGGIIGDGAHGYGQLNGSTQGSGQQSDSSFGVHGQGVALHQNNSAFGSFGGIGESNGHEGDVRSLTAPPSGLSASALPFYLEPSLHHGQSPNRVNDGSRVVGWDR</sequence>
<dbReference type="GO" id="GO:0005737">
    <property type="term" value="C:cytoplasm"/>
    <property type="evidence" value="ECO:0007669"/>
    <property type="project" value="TreeGrafter"/>
</dbReference>
<dbReference type="InterPro" id="IPR004088">
    <property type="entry name" value="KH_dom_type_1"/>
</dbReference>
<organism evidence="5 6">
    <name type="scientific">Mortierella polycephala</name>
    <dbReference type="NCBI Taxonomy" id="41804"/>
    <lineage>
        <taxon>Eukaryota</taxon>
        <taxon>Fungi</taxon>
        <taxon>Fungi incertae sedis</taxon>
        <taxon>Mucoromycota</taxon>
        <taxon>Mortierellomycotina</taxon>
        <taxon>Mortierellomycetes</taxon>
        <taxon>Mortierellales</taxon>
        <taxon>Mortierellaceae</taxon>
        <taxon>Mortierella</taxon>
    </lineage>
</organism>
<feature type="region of interest" description="Disordered" evidence="3">
    <location>
        <begin position="1392"/>
        <end position="1414"/>
    </location>
</feature>
<dbReference type="InterPro" id="IPR056553">
    <property type="entry name" value="KH_Mug60-KHD4"/>
</dbReference>
<feature type="compositionally biased region" description="Gly residues" evidence="3">
    <location>
        <begin position="1197"/>
        <end position="1207"/>
    </location>
</feature>
<dbReference type="PROSITE" id="PS50084">
    <property type="entry name" value="KH_TYPE_1"/>
    <property type="match status" value="2"/>
</dbReference>
<feature type="compositionally biased region" description="Polar residues" evidence="3">
    <location>
        <begin position="1079"/>
        <end position="1092"/>
    </location>
</feature>
<feature type="compositionally biased region" description="Polar residues" evidence="3">
    <location>
        <begin position="1123"/>
        <end position="1137"/>
    </location>
</feature>
<feature type="region of interest" description="Disordered" evidence="3">
    <location>
        <begin position="1429"/>
        <end position="1448"/>
    </location>
</feature>
<feature type="region of interest" description="Disordered" evidence="3">
    <location>
        <begin position="1256"/>
        <end position="1281"/>
    </location>
</feature>
<feature type="domain" description="K Homology" evidence="4">
    <location>
        <begin position="219"/>
        <end position="299"/>
    </location>
</feature>
<accession>A0A9P6TVG0</accession>
<dbReference type="Proteomes" id="UP000726737">
    <property type="component" value="Unassembled WGS sequence"/>
</dbReference>
<feature type="compositionally biased region" description="Basic and acidic residues" evidence="3">
    <location>
        <begin position="754"/>
        <end position="764"/>
    </location>
</feature>
<dbReference type="PANTHER" id="PTHR10627:SF76">
    <property type="entry name" value="KH DOMAIN-CONTAINING PROTEIN YLL032C"/>
    <property type="match status" value="1"/>
</dbReference>
<feature type="region of interest" description="Disordered" evidence="3">
    <location>
        <begin position="1"/>
        <end position="86"/>
    </location>
</feature>
<evidence type="ECO:0000256" key="3">
    <source>
        <dbReference type="SAM" id="MobiDB-lite"/>
    </source>
</evidence>
<dbReference type="Gene3D" id="3.30.1370.10">
    <property type="entry name" value="K Homology domain, type 1"/>
    <property type="match status" value="3"/>
</dbReference>
<evidence type="ECO:0000313" key="5">
    <source>
        <dbReference type="EMBL" id="KAG0248904.1"/>
    </source>
</evidence>